<dbReference type="Proteomes" id="UP001175000">
    <property type="component" value="Unassembled WGS sequence"/>
</dbReference>
<evidence type="ECO:0000313" key="3">
    <source>
        <dbReference type="Proteomes" id="UP001175000"/>
    </source>
</evidence>
<name>A0AA39WBC4_9PEZI</name>
<dbReference type="InterPro" id="IPR010730">
    <property type="entry name" value="HET"/>
</dbReference>
<organism evidence="2 3">
    <name type="scientific">Immersiella caudata</name>
    <dbReference type="NCBI Taxonomy" id="314043"/>
    <lineage>
        <taxon>Eukaryota</taxon>
        <taxon>Fungi</taxon>
        <taxon>Dikarya</taxon>
        <taxon>Ascomycota</taxon>
        <taxon>Pezizomycotina</taxon>
        <taxon>Sordariomycetes</taxon>
        <taxon>Sordariomycetidae</taxon>
        <taxon>Sordariales</taxon>
        <taxon>Lasiosphaeriaceae</taxon>
        <taxon>Immersiella</taxon>
    </lineage>
</organism>
<dbReference type="PANTHER" id="PTHR33112">
    <property type="entry name" value="DOMAIN PROTEIN, PUTATIVE-RELATED"/>
    <property type="match status" value="1"/>
</dbReference>
<proteinExistence type="predicted"/>
<dbReference type="EMBL" id="JAULSU010000007">
    <property type="protein sequence ID" value="KAK0611998.1"/>
    <property type="molecule type" value="Genomic_DNA"/>
</dbReference>
<dbReference type="AlphaFoldDB" id="A0AA39WBC4"/>
<dbReference type="Pfam" id="PF06985">
    <property type="entry name" value="HET"/>
    <property type="match status" value="1"/>
</dbReference>
<comment type="caution">
    <text evidence="2">The sequence shown here is derived from an EMBL/GenBank/DDBJ whole genome shotgun (WGS) entry which is preliminary data.</text>
</comment>
<reference evidence="2" key="1">
    <citation type="submission" date="2023-06" db="EMBL/GenBank/DDBJ databases">
        <title>Genome-scale phylogeny and comparative genomics of the fungal order Sordariales.</title>
        <authorList>
            <consortium name="Lawrence Berkeley National Laboratory"/>
            <person name="Hensen N."/>
            <person name="Bonometti L."/>
            <person name="Westerberg I."/>
            <person name="Brannstrom I.O."/>
            <person name="Guillou S."/>
            <person name="Cros-Aarteil S."/>
            <person name="Calhoun S."/>
            <person name="Haridas S."/>
            <person name="Kuo A."/>
            <person name="Mondo S."/>
            <person name="Pangilinan J."/>
            <person name="Riley R."/>
            <person name="Labutti K."/>
            <person name="Andreopoulos B."/>
            <person name="Lipzen A."/>
            <person name="Chen C."/>
            <person name="Yanf M."/>
            <person name="Daum C."/>
            <person name="Ng V."/>
            <person name="Clum A."/>
            <person name="Steindorff A."/>
            <person name="Ohm R."/>
            <person name="Martin F."/>
            <person name="Silar P."/>
            <person name="Natvig D."/>
            <person name="Lalanne C."/>
            <person name="Gautier V."/>
            <person name="Ament-Velasquez S.L."/>
            <person name="Kruys A."/>
            <person name="Hutchinson M.I."/>
            <person name="Powell A.J."/>
            <person name="Barry K."/>
            <person name="Miller A.N."/>
            <person name="Grigoriev I.V."/>
            <person name="Debuchy R."/>
            <person name="Gladieux P."/>
            <person name="Thoren M.H."/>
            <person name="Johannesson H."/>
        </authorList>
    </citation>
    <scope>NUCLEOTIDE SEQUENCE</scope>
    <source>
        <strain evidence="2">CBS 606.72</strain>
    </source>
</reference>
<feature type="domain" description="Heterokaryon incompatibility" evidence="1">
    <location>
        <begin position="66"/>
        <end position="205"/>
    </location>
</feature>
<evidence type="ECO:0000313" key="2">
    <source>
        <dbReference type="EMBL" id="KAK0611998.1"/>
    </source>
</evidence>
<evidence type="ECO:0000259" key="1">
    <source>
        <dbReference type="Pfam" id="PF06985"/>
    </source>
</evidence>
<accession>A0AA39WBC4</accession>
<gene>
    <name evidence="2" type="ORF">B0T14DRAFT_531419</name>
</gene>
<keyword evidence="3" id="KW-1185">Reference proteome</keyword>
<dbReference type="PANTHER" id="PTHR33112:SF12">
    <property type="entry name" value="HETEROKARYON INCOMPATIBILITY DOMAIN-CONTAINING PROTEIN"/>
    <property type="match status" value="1"/>
</dbReference>
<sequence length="499" mass="56051">MEGGGRLGNGAVLGRMVDWEWLTEVLDVCLGEHERCGFEVSEKLRIAKMVDVVERKVVECPEGCEYFALSYVWGGVMPAEGALEKGTLPATIEDAIEATKMMGRRYLWVDALCIDQSPDPTPEQWAEKERQLRMMDVIYSSATLTLVAIAGSNSNAGLPGANPARPRTLHIKETIDGNTFFTIPPTKIQQANASVWATRAWTLQEEFLSRRYLFFSDTHVEFICVSAEVSECGDASSIRDKRSRLPDSLSQVFERRDQGSPTVSASPQEGVSMEFFWGMIVDYTSRRMTNDGDSLNAILGLMSLWERMALSSPCVWGLPLADMPQTLGWMHHRSAIPRRRSAFPSWSWAGWEGEIRLDDMLFQNDEGNKFHSLARDMTVRHVNLHGKELVVEGWEVVVEVRTDPFSEVLVTGTDEVMGWAVERNFLHPNTLASGRYECLVIERMEYQISEGGPTYQKVFLVVLDKSGPAAQRRTTIALTTLPGRDFMTLAPIRRLVTIV</sequence>
<protein>
    <submittedName>
        <fullName evidence="2">Heterokaryon incompatibility protein-domain-containing protein</fullName>
    </submittedName>
</protein>